<feature type="domain" description="Peptidase M50" evidence="12">
    <location>
        <begin position="12"/>
        <end position="217"/>
    </location>
</feature>
<keyword evidence="4" id="KW-0645">Protease</keyword>
<evidence type="ECO:0000313" key="13">
    <source>
        <dbReference type="EMBL" id="KKU76983.1"/>
    </source>
</evidence>
<dbReference type="PANTHER" id="PTHR42837">
    <property type="entry name" value="REGULATOR OF SIGMA-E PROTEASE RSEP"/>
    <property type="match status" value="1"/>
</dbReference>
<evidence type="ECO:0000256" key="3">
    <source>
        <dbReference type="ARBA" id="ARBA00007931"/>
    </source>
</evidence>
<keyword evidence="6" id="KW-0378">Hydrolase</keyword>
<name>A0A0G1VFP0_9BACT</name>
<keyword evidence="10 11" id="KW-0472">Membrane</keyword>
<evidence type="ECO:0000256" key="4">
    <source>
        <dbReference type="ARBA" id="ARBA00022670"/>
    </source>
</evidence>
<dbReference type="Proteomes" id="UP000034682">
    <property type="component" value="Unassembled WGS sequence"/>
</dbReference>
<organism evidence="13 14">
    <name type="scientific">Candidatus Giovannonibacteria bacterium GW2011_GWB1_47_6b</name>
    <dbReference type="NCBI Taxonomy" id="1618655"/>
    <lineage>
        <taxon>Bacteria</taxon>
        <taxon>Candidatus Giovannoniibacteriota</taxon>
    </lineage>
</organism>
<protein>
    <recommendedName>
        <fullName evidence="12">Peptidase M50 domain-containing protein</fullName>
    </recommendedName>
</protein>
<feature type="transmembrane region" description="Helical" evidence="11">
    <location>
        <begin position="119"/>
        <end position="139"/>
    </location>
</feature>
<evidence type="ECO:0000259" key="12">
    <source>
        <dbReference type="Pfam" id="PF02163"/>
    </source>
</evidence>
<evidence type="ECO:0000256" key="6">
    <source>
        <dbReference type="ARBA" id="ARBA00022801"/>
    </source>
</evidence>
<feature type="transmembrane region" description="Helical" evidence="11">
    <location>
        <begin position="205"/>
        <end position="226"/>
    </location>
</feature>
<evidence type="ECO:0000256" key="7">
    <source>
        <dbReference type="ARBA" id="ARBA00022833"/>
    </source>
</evidence>
<keyword evidence="5 11" id="KW-0812">Transmembrane</keyword>
<comment type="subcellular location">
    <subcellularLocation>
        <location evidence="2">Membrane</location>
        <topology evidence="2">Multi-pass membrane protein</topology>
    </subcellularLocation>
</comment>
<dbReference type="Pfam" id="PF02163">
    <property type="entry name" value="Peptidase_M50"/>
    <property type="match status" value="1"/>
</dbReference>
<evidence type="ECO:0000256" key="2">
    <source>
        <dbReference type="ARBA" id="ARBA00004141"/>
    </source>
</evidence>
<dbReference type="InterPro" id="IPR004387">
    <property type="entry name" value="Pept_M50_Zn"/>
</dbReference>
<dbReference type="InterPro" id="IPR008915">
    <property type="entry name" value="Peptidase_M50"/>
</dbReference>
<comment type="similarity">
    <text evidence="3">Belongs to the peptidase M50B family.</text>
</comment>
<dbReference type="GO" id="GO:0006508">
    <property type="term" value="P:proteolysis"/>
    <property type="evidence" value="ECO:0007669"/>
    <property type="project" value="UniProtKB-KW"/>
</dbReference>
<keyword evidence="7" id="KW-0862">Zinc</keyword>
<evidence type="ECO:0000256" key="11">
    <source>
        <dbReference type="SAM" id="Phobius"/>
    </source>
</evidence>
<dbReference type="PANTHER" id="PTHR42837:SF2">
    <property type="entry name" value="MEMBRANE METALLOPROTEASE ARASP2, CHLOROPLASTIC-RELATED"/>
    <property type="match status" value="1"/>
</dbReference>
<evidence type="ECO:0000313" key="14">
    <source>
        <dbReference type="Proteomes" id="UP000034682"/>
    </source>
</evidence>
<feature type="transmembrane region" description="Helical" evidence="11">
    <location>
        <begin position="87"/>
        <end position="107"/>
    </location>
</feature>
<keyword evidence="9" id="KW-0482">Metalloprotease</keyword>
<evidence type="ECO:0000256" key="9">
    <source>
        <dbReference type="ARBA" id="ARBA00023049"/>
    </source>
</evidence>
<sequence length="238" mass="25646">MESVAIAILKIAFGFGIILAVHELGHAIAAMLCGIKVQRFSIGIGPGLKIRNVPKLNELVITPFVIGAYVMLDENDLARKSFWKRNFVYVAGMLSNVIVAILILIAYGVAVSKAIGVSFYIWLAGWPLTISMLTSGAVAPSEAVSGPIGIGQMMAGSQFPYFITLALLNLAVAMFNLLPLPPFDGGHMMTSVLEKIMSKERLKKTVFVLQMVGLAFIGFLLVFGTIGDLSKIFKPPSR</sequence>
<evidence type="ECO:0000256" key="10">
    <source>
        <dbReference type="ARBA" id="ARBA00023136"/>
    </source>
</evidence>
<proteinExistence type="inferred from homology"/>
<keyword evidence="8 11" id="KW-1133">Transmembrane helix</keyword>
<feature type="transmembrane region" description="Helical" evidence="11">
    <location>
        <begin position="6"/>
        <end position="35"/>
    </location>
</feature>
<dbReference type="EMBL" id="LCOK01000009">
    <property type="protein sequence ID" value="KKU76983.1"/>
    <property type="molecule type" value="Genomic_DNA"/>
</dbReference>
<feature type="transmembrane region" description="Helical" evidence="11">
    <location>
        <begin position="159"/>
        <end position="180"/>
    </location>
</feature>
<evidence type="ECO:0000256" key="8">
    <source>
        <dbReference type="ARBA" id="ARBA00022989"/>
    </source>
</evidence>
<comment type="caution">
    <text evidence="13">The sequence shown here is derived from an EMBL/GenBank/DDBJ whole genome shotgun (WGS) entry which is preliminary data.</text>
</comment>
<reference evidence="13 14" key="1">
    <citation type="journal article" date="2015" name="Nature">
        <title>rRNA introns, odd ribosomes, and small enigmatic genomes across a large radiation of phyla.</title>
        <authorList>
            <person name="Brown C.T."/>
            <person name="Hug L.A."/>
            <person name="Thomas B.C."/>
            <person name="Sharon I."/>
            <person name="Castelle C.J."/>
            <person name="Singh A."/>
            <person name="Wilkins M.J."/>
            <person name="Williams K.H."/>
            <person name="Banfield J.F."/>
        </authorList>
    </citation>
    <scope>NUCLEOTIDE SEQUENCE [LARGE SCALE GENOMIC DNA]</scope>
</reference>
<dbReference type="CDD" id="cd06163">
    <property type="entry name" value="S2P-M50_PDZ_RseP-like"/>
    <property type="match status" value="1"/>
</dbReference>
<dbReference type="GO" id="GO:0016020">
    <property type="term" value="C:membrane"/>
    <property type="evidence" value="ECO:0007669"/>
    <property type="project" value="UniProtKB-SubCell"/>
</dbReference>
<evidence type="ECO:0000256" key="5">
    <source>
        <dbReference type="ARBA" id="ARBA00022692"/>
    </source>
</evidence>
<gene>
    <name evidence="13" type="ORF">UY02_C0009G0012</name>
</gene>
<dbReference type="GO" id="GO:0004222">
    <property type="term" value="F:metalloendopeptidase activity"/>
    <property type="evidence" value="ECO:0007669"/>
    <property type="project" value="InterPro"/>
</dbReference>
<dbReference type="AlphaFoldDB" id="A0A0G1VFP0"/>
<evidence type="ECO:0000256" key="1">
    <source>
        <dbReference type="ARBA" id="ARBA00001947"/>
    </source>
</evidence>
<feature type="transmembrane region" description="Helical" evidence="11">
    <location>
        <begin position="56"/>
        <end position="72"/>
    </location>
</feature>
<comment type="cofactor">
    <cofactor evidence="1">
        <name>Zn(2+)</name>
        <dbReference type="ChEBI" id="CHEBI:29105"/>
    </cofactor>
</comment>
<accession>A0A0G1VFP0</accession>